<reference evidence="3 4" key="1">
    <citation type="submission" date="2021-03" db="EMBL/GenBank/DDBJ databases">
        <authorList>
            <person name="King G.J."/>
            <person name="Bancroft I."/>
            <person name="Baten A."/>
            <person name="Bloomfield J."/>
            <person name="Borpatragohain P."/>
            <person name="He Z."/>
            <person name="Irish N."/>
            <person name="Irwin J."/>
            <person name="Liu K."/>
            <person name="Mauleon R.P."/>
            <person name="Moore J."/>
            <person name="Morris R."/>
            <person name="Ostergaard L."/>
            <person name="Wang B."/>
            <person name="Wells R."/>
        </authorList>
    </citation>
    <scope>NUCLEOTIDE SEQUENCE [LARGE SCALE GENOMIC DNA]</scope>
    <source>
        <strain evidence="3">R-o-18</strain>
        <tissue evidence="3">Leaf</tissue>
    </source>
</reference>
<organism evidence="3 4">
    <name type="scientific">Brassica rapa subsp. trilocularis</name>
    <dbReference type="NCBI Taxonomy" id="1813537"/>
    <lineage>
        <taxon>Eukaryota</taxon>
        <taxon>Viridiplantae</taxon>
        <taxon>Streptophyta</taxon>
        <taxon>Embryophyta</taxon>
        <taxon>Tracheophyta</taxon>
        <taxon>Spermatophyta</taxon>
        <taxon>Magnoliopsida</taxon>
        <taxon>eudicotyledons</taxon>
        <taxon>Gunneridae</taxon>
        <taxon>Pentapetalae</taxon>
        <taxon>rosids</taxon>
        <taxon>malvids</taxon>
        <taxon>Brassicales</taxon>
        <taxon>Brassicaceae</taxon>
        <taxon>Brassiceae</taxon>
        <taxon>Brassica</taxon>
    </lineage>
</organism>
<gene>
    <name evidence="3" type="primary">A01p035660.1_BraROA</name>
    <name evidence="3" type="ORF">IGI04_002412</name>
</gene>
<proteinExistence type="predicted"/>
<feature type="region of interest" description="Disordered" evidence="2">
    <location>
        <begin position="1"/>
        <end position="21"/>
    </location>
</feature>
<protein>
    <submittedName>
        <fullName evidence="3">Uncharacterized protein</fullName>
    </submittedName>
</protein>
<name>A0ABQ7NVI1_BRACM</name>
<keyword evidence="4" id="KW-1185">Reference proteome</keyword>
<evidence type="ECO:0000313" key="4">
    <source>
        <dbReference type="Proteomes" id="UP000823674"/>
    </source>
</evidence>
<feature type="coiled-coil region" evidence="1">
    <location>
        <begin position="128"/>
        <end position="155"/>
    </location>
</feature>
<evidence type="ECO:0000256" key="2">
    <source>
        <dbReference type="SAM" id="MobiDB-lite"/>
    </source>
</evidence>
<comment type="caution">
    <text evidence="3">The sequence shown here is derived from an EMBL/GenBank/DDBJ whole genome shotgun (WGS) entry which is preliminary data.</text>
</comment>
<evidence type="ECO:0000313" key="3">
    <source>
        <dbReference type="EMBL" id="KAG5414845.1"/>
    </source>
</evidence>
<dbReference type="EMBL" id="JADBGQ010000001">
    <property type="protein sequence ID" value="KAG5414845.1"/>
    <property type="molecule type" value="Genomic_DNA"/>
</dbReference>
<keyword evidence="1" id="KW-0175">Coiled coil</keyword>
<sequence length="162" mass="18457">MAFNKDLKRKSPMTEDYGDDCESVKAQDITQAQQELAQVIKGVNGSLNQDQKTTIRQKSEKKGTDCAKEQRALVLCNQFDTLLSTAHYQAILFMYKQLHDAVIKKHAQELEVARIQGKLELFHELFNISALSEEKEKLESELVLAEAKASDVKILQYEKKLI</sequence>
<evidence type="ECO:0000256" key="1">
    <source>
        <dbReference type="SAM" id="Coils"/>
    </source>
</evidence>
<accession>A0ABQ7NVI1</accession>
<dbReference type="Proteomes" id="UP000823674">
    <property type="component" value="Chromosome A01"/>
</dbReference>